<reference evidence="2 3" key="1">
    <citation type="submission" date="2021-01" db="EMBL/GenBank/DDBJ databases">
        <title>Genome public.</title>
        <authorList>
            <person name="Liu C."/>
            <person name="Sun Q."/>
        </authorList>
    </citation>
    <scope>NUCLEOTIDE SEQUENCE [LARGE SCALE GENOMIC DNA]</scope>
    <source>
        <strain evidence="2 3">YIM B02564</strain>
    </source>
</reference>
<dbReference type="Pfam" id="PF01636">
    <property type="entry name" value="APH"/>
    <property type="match status" value="1"/>
</dbReference>
<organism evidence="2 3">
    <name type="scientific">Neobacillus paridis</name>
    <dbReference type="NCBI Taxonomy" id="2803862"/>
    <lineage>
        <taxon>Bacteria</taxon>
        <taxon>Bacillati</taxon>
        <taxon>Bacillota</taxon>
        <taxon>Bacilli</taxon>
        <taxon>Bacillales</taxon>
        <taxon>Bacillaceae</taxon>
        <taxon>Neobacillus</taxon>
    </lineage>
</organism>
<dbReference type="SUPFAM" id="SSF56112">
    <property type="entry name" value="Protein kinase-like (PK-like)"/>
    <property type="match status" value="1"/>
</dbReference>
<comment type="caution">
    <text evidence="2">The sequence shown here is derived from an EMBL/GenBank/DDBJ whole genome shotgun (WGS) entry which is preliminary data.</text>
</comment>
<evidence type="ECO:0000259" key="1">
    <source>
        <dbReference type="Pfam" id="PF01636"/>
    </source>
</evidence>
<dbReference type="InterPro" id="IPR011009">
    <property type="entry name" value="Kinase-like_dom_sf"/>
</dbReference>
<sequence>MTESGTERLPAAIVLEDGTLNRGLIAGREILYRGNNGRSVERFFMPAGESYIFKPLTNNAQLGREVWVYEQILPHFPVVFPKMIAYRISDNPQYSWLILEDLGPLSHEFREESLLAAVRSAALWHSLSLDGFPDIPVTGIKPGIEEMAVEVWASRKLFSQKQLRLIDDFEFTMKPVVSHGDLHQGNFALAGGRLIVLDWEHAHVNLPYWDLFHVIDMAHPVFSKKMTCKLREAALDCYLDQLDQPVDREVFKKEYYLFAAVFSLWMLLLIGRDLQADAGNWSKEQLERQRLETIGCLEQLCQRAC</sequence>
<evidence type="ECO:0000313" key="3">
    <source>
        <dbReference type="Proteomes" id="UP000623967"/>
    </source>
</evidence>
<gene>
    <name evidence="2" type="ORF">JK635_13580</name>
</gene>
<dbReference type="RefSeq" id="WP_202654500.1">
    <property type="nucleotide sequence ID" value="NZ_JAESWB010000181.1"/>
</dbReference>
<name>A0ABS1TPJ9_9BACI</name>
<dbReference type="InterPro" id="IPR002575">
    <property type="entry name" value="Aminoglycoside_PTrfase"/>
</dbReference>
<dbReference type="EMBL" id="JAESWB010000181">
    <property type="protein sequence ID" value="MBL4953241.1"/>
    <property type="molecule type" value="Genomic_DNA"/>
</dbReference>
<proteinExistence type="predicted"/>
<keyword evidence="3" id="KW-1185">Reference proteome</keyword>
<evidence type="ECO:0000313" key="2">
    <source>
        <dbReference type="EMBL" id="MBL4953241.1"/>
    </source>
</evidence>
<accession>A0ABS1TPJ9</accession>
<dbReference type="Proteomes" id="UP000623967">
    <property type="component" value="Unassembled WGS sequence"/>
</dbReference>
<protein>
    <submittedName>
        <fullName evidence="2">Phosphotransferase</fullName>
    </submittedName>
</protein>
<dbReference type="Gene3D" id="3.90.1200.10">
    <property type="match status" value="1"/>
</dbReference>
<feature type="domain" description="Aminoglycoside phosphotransferase" evidence="1">
    <location>
        <begin position="94"/>
        <end position="216"/>
    </location>
</feature>